<name>A0A518HNF4_9BACT</name>
<feature type="binding site" evidence="5">
    <location>
        <position position="118"/>
    </location>
    <ligand>
        <name>ATP</name>
        <dbReference type="ChEBI" id="CHEBI:30616"/>
    </ligand>
</feature>
<keyword evidence="1 8" id="KW-0808">Transferase</keyword>
<feature type="coiled-coil region" evidence="6">
    <location>
        <begin position="434"/>
        <end position="471"/>
    </location>
</feature>
<dbReference type="PROSITE" id="PS50011">
    <property type="entry name" value="PROTEIN_KINASE_DOM"/>
    <property type="match status" value="1"/>
</dbReference>
<dbReference type="AlphaFoldDB" id="A0A518HNF4"/>
<dbReference type="PANTHER" id="PTHR43289">
    <property type="entry name" value="MITOGEN-ACTIVATED PROTEIN KINASE KINASE KINASE 20-RELATED"/>
    <property type="match status" value="1"/>
</dbReference>
<dbReference type="Proteomes" id="UP000319004">
    <property type="component" value="Chromosome"/>
</dbReference>
<dbReference type="OrthoDB" id="258731at2"/>
<evidence type="ECO:0000256" key="4">
    <source>
        <dbReference type="ARBA" id="ARBA00022840"/>
    </source>
</evidence>
<evidence type="ECO:0000256" key="3">
    <source>
        <dbReference type="ARBA" id="ARBA00022777"/>
    </source>
</evidence>
<evidence type="ECO:0000313" key="9">
    <source>
        <dbReference type="Proteomes" id="UP000319004"/>
    </source>
</evidence>
<evidence type="ECO:0000259" key="7">
    <source>
        <dbReference type="PROSITE" id="PS50011"/>
    </source>
</evidence>
<keyword evidence="3 8" id="KW-0418">Kinase</keyword>
<dbReference type="PROSITE" id="PS00108">
    <property type="entry name" value="PROTEIN_KINASE_ST"/>
    <property type="match status" value="1"/>
</dbReference>
<dbReference type="SUPFAM" id="SSF48452">
    <property type="entry name" value="TPR-like"/>
    <property type="match status" value="1"/>
</dbReference>
<dbReference type="InterPro" id="IPR011990">
    <property type="entry name" value="TPR-like_helical_dom_sf"/>
</dbReference>
<dbReference type="RefSeq" id="WP_145386034.1">
    <property type="nucleotide sequence ID" value="NZ_CP037423.1"/>
</dbReference>
<dbReference type="InterPro" id="IPR011009">
    <property type="entry name" value="Kinase-like_dom_sf"/>
</dbReference>
<dbReference type="GO" id="GO:0004674">
    <property type="term" value="F:protein serine/threonine kinase activity"/>
    <property type="evidence" value="ECO:0007669"/>
    <property type="project" value="UniProtKB-EC"/>
</dbReference>
<feature type="domain" description="Protein kinase" evidence="7">
    <location>
        <begin position="88"/>
        <end position="386"/>
    </location>
</feature>
<protein>
    <submittedName>
        <fullName evidence="8">Serine/threonine-protein kinase PknB</fullName>
        <ecNumber evidence="8">2.7.11.1</ecNumber>
    </submittedName>
</protein>
<dbReference type="KEGG" id="snep:Enr13x_22390"/>
<dbReference type="CDD" id="cd14014">
    <property type="entry name" value="STKc_PknB_like"/>
    <property type="match status" value="1"/>
</dbReference>
<dbReference type="EC" id="2.7.11.1" evidence="8"/>
<dbReference type="Gene3D" id="1.25.40.10">
    <property type="entry name" value="Tetratricopeptide repeat domain"/>
    <property type="match status" value="1"/>
</dbReference>
<proteinExistence type="predicted"/>
<dbReference type="PANTHER" id="PTHR43289:SF6">
    <property type="entry name" value="SERINE_THREONINE-PROTEIN KINASE NEKL-3"/>
    <property type="match status" value="1"/>
</dbReference>
<dbReference type="PROSITE" id="PS00107">
    <property type="entry name" value="PROTEIN_KINASE_ATP"/>
    <property type="match status" value="1"/>
</dbReference>
<evidence type="ECO:0000256" key="5">
    <source>
        <dbReference type="PROSITE-ProRule" id="PRU10141"/>
    </source>
</evidence>
<dbReference type="SUPFAM" id="SSF56112">
    <property type="entry name" value="Protein kinase-like (PK-like)"/>
    <property type="match status" value="1"/>
</dbReference>
<keyword evidence="6" id="KW-0175">Coiled coil</keyword>
<reference evidence="8 9" key="1">
    <citation type="submission" date="2019-03" db="EMBL/GenBank/DDBJ databases">
        <title>Deep-cultivation of Planctomycetes and their phenomic and genomic characterization uncovers novel biology.</title>
        <authorList>
            <person name="Wiegand S."/>
            <person name="Jogler M."/>
            <person name="Boedeker C."/>
            <person name="Pinto D."/>
            <person name="Vollmers J."/>
            <person name="Rivas-Marin E."/>
            <person name="Kohn T."/>
            <person name="Peeters S.H."/>
            <person name="Heuer A."/>
            <person name="Rast P."/>
            <person name="Oberbeckmann S."/>
            <person name="Bunk B."/>
            <person name="Jeske O."/>
            <person name="Meyerdierks A."/>
            <person name="Storesund J.E."/>
            <person name="Kallscheuer N."/>
            <person name="Luecker S."/>
            <person name="Lage O.M."/>
            <person name="Pohl T."/>
            <person name="Merkel B.J."/>
            <person name="Hornburger P."/>
            <person name="Mueller R.-W."/>
            <person name="Bruemmer F."/>
            <person name="Labrenz M."/>
            <person name="Spormann A.M."/>
            <person name="Op den Camp H."/>
            <person name="Overmann J."/>
            <person name="Amann R."/>
            <person name="Jetten M.S.M."/>
            <person name="Mascher T."/>
            <person name="Medema M.H."/>
            <person name="Devos D.P."/>
            <person name="Kaster A.-K."/>
            <person name="Ovreas L."/>
            <person name="Rohde M."/>
            <person name="Galperin M.Y."/>
            <person name="Jogler C."/>
        </authorList>
    </citation>
    <scope>NUCLEOTIDE SEQUENCE [LARGE SCALE GENOMIC DNA]</scope>
    <source>
        <strain evidence="8 9">Enr13</strain>
    </source>
</reference>
<organism evidence="8 9">
    <name type="scientific">Stieleria neptunia</name>
    <dbReference type="NCBI Taxonomy" id="2527979"/>
    <lineage>
        <taxon>Bacteria</taxon>
        <taxon>Pseudomonadati</taxon>
        <taxon>Planctomycetota</taxon>
        <taxon>Planctomycetia</taxon>
        <taxon>Pirellulales</taxon>
        <taxon>Pirellulaceae</taxon>
        <taxon>Stieleria</taxon>
    </lineage>
</organism>
<keyword evidence="9" id="KW-1185">Reference proteome</keyword>
<dbReference type="InterPro" id="IPR017441">
    <property type="entry name" value="Protein_kinase_ATP_BS"/>
</dbReference>
<dbReference type="SMART" id="SM00220">
    <property type="entry name" value="S_TKc"/>
    <property type="match status" value="1"/>
</dbReference>
<evidence type="ECO:0000313" key="8">
    <source>
        <dbReference type="EMBL" id="QDV42394.1"/>
    </source>
</evidence>
<evidence type="ECO:0000256" key="2">
    <source>
        <dbReference type="ARBA" id="ARBA00022741"/>
    </source>
</evidence>
<dbReference type="Gene3D" id="3.30.200.20">
    <property type="entry name" value="Phosphorylase Kinase, domain 1"/>
    <property type="match status" value="1"/>
</dbReference>
<accession>A0A518HNF4</accession>
<dbReference type="Gene3D" id="1.10.510.10">
    <property type="entry name" value="Transferase(Phosphotransferase) domain 1"/>
    <property type="match status" value="1"/>
</dbReference>
<keyword evidence="4 5" id="KW-0067">ATP-binding</keyword>
<evidence type="ECO:0000256" key="1">
    <source>
        <dbReference type="ARBA" id="ARBA00022679"/>
    </source>
</evidence>
<evidence type="ECO:0000256" key="6">
    <source>
        <dbReference type="SAM" id="Coils"/>
    </source>
</evidence>
<dbReference type="InterPro" id="IPR000719">
    <property type="entry name" value="Prot_kinase_dom"/>
</dbReference>
<gene>
    <name evidence="8" type="primary">pknB_10</name>
    <name evidence="8" type="ORF">Enr13x_22390</name>
</gene>
<dbReference type="GO" id="GO:0005524">
    <property type="term" value="F:ATP binding"/>
    <property type="evidence" value="ECO:0007669"/>
    <property type="project" value="UniProtKB-UniRule"/>
</dbReference>
<dbReference type="EMBL" id="CP037423">
    <property type="protein sequence ID" value="QDV42394.1"/>
    <property type="molecule type" value="Genomic_DNA"/>
</dbReference>
<dbReference type="Pfam" id="PF00069">
    <property type="entry name" value="Pkinase"/>
    <property type="match status" value="1"/>
</dbReference>
<dbReference type="InterPro" id="IPR008271">
    <property type="entry name" value="Ser/Thr_kinase_AS"/>
</dbReference>
<sequence>MAVASEKSIFFDALEFESTAKRAAYVEHACGGDVQLLTAVRALLRENDREENPVDNPVGAAMMPTALPAGDGRAGATRFAPGTLVGPYKLMERIGEGGFGLVFVAQQQAPVRRRVALKIIKPGMESREVLARFEAERQAIALMDHPNIARVFEAGVTETAQPYFVMELVRGVPLIEFCDHHQLNMSERLELFVTICHAVQHAHQKGIIHRDLKPSNILVTLQDGRPLAKVIDFGVAKAIGQSLTVKTIYTRFASMVGTPAYMSPEQAAMSTDDIDTRSDIYSLGVLLYEVLTGATPFAPDRLQSAGFDELRRIIREEDPPRPSTRLSTLNNELASTIAVNRRLDPATLSSAMKRDLDWIVMKAMDKDRNRRYSTAGAMAEDVSRFLSDQPVDARPPSTLYRFSKFARRNKVVISTASLVACALMLGTAVSVWQAHAAIQERDEKEVALEEARAAEQVANAARLELERFNDRLNSTTVLLASGRANADAQRWPEAYQAYTKATDVLPKYFLVWLERGGLNAKLGRWNAAAADYAQAVEIGCPIEQAELSGVPQLLFFAGETAAYEKLCEELRRFGKNDPMAVMVRGQLAGETTAPAAAELADRVERMLAAIRRPDDSDVTHESDRRRRKYAEMFYGVNLYVAGWAHLRAGNHQRALQRLEESNQANWLGRGIADPLLAIAHHRTGNAEGAVRSFEQSQALLDRLLDESVSQAKGVPSIPWIDWIEFLLHHREASIVVKGHTPANDPRLRQMERFADERVSG</sequence>
<keyword evidence="2 5" id="KW-0547">Nucleotide-binding</keyword>